<dbReference type="Proteomes" id="UP000199340">
    <property type="component" value="Unassembled WGS sequence"/>
</dbReference>
<reference evidence="1 2" key="1">
    <citation type="submission" date="2016-10" db="EMBL/GenBank/DDBJ databases">
        <authorList>
            <person name="de Groot N.N."/>
        </authorList>
    </citation>
    <scope>NUCLEOTIDE SEQUENCE [LARGE SCALE GENOMIC DNA]</scope>
    <source>
        <strain evidence="1 2">DSM 28010</strain>
    </source>
</reference>
<dbReference type="InterPro" id="IPR006279">
    <property type="entry name" value="SoxD"/>
</dbReference>
<proteinExistence type="predicted"/>
<dbReference type="Gene3D" id="3.30.2270.10">
    <property type="entry name" value="Folate-binding superfamily"/>
    <property type="match status" value="1"/>
</dbReference>
<gene>
    <name evidence="1" type="ORF">SAMN05421850_101866</name>
</gene>
<organism evidence="1 2">
    <name type="scientific">Lutimaribacter saemankumensis</name>
    <dbReference type="NCBI Taxonomy" id="490829"/>
    <lineage>
        <taxon>Bacteria</taxon>
        <taxon>Pseudomonadati</taxon>
        <taxon>Pseudomonadota</taxon>
        <taxon>Alphaproteobacteria</taxon>
        <taxon>Rhodobacterales</taxon>
        <taxon>Roseobacteraceae</taxon>
        <taxon>Lutimaribacter</taxon>
    </lineage>
</organism>
<evidence type="ECO:0000313" key="2">
    <source>
        <dbReference type="Proteomes" id="UP000199340"/>
    </source>
</evidence>
<dbReference type="Pfam" id="PF04267">
    <property type="entry name" value="SoxD"/>
    <property type="match status" value="1"/>
</dbReference>
<accession>A0A1G8ID49</accession>
<dbReference type="GO" id="GO:0008115">
    <property type="term" value="F:sarcosine oxidase activity"/>
    <property type="evidence" value="ECO:0007669"/>
    <property type="project" value="InterPro"/>
</dbReference>
<protein>
    <submittedName>
        <fullName evidence="1">Sarcosine oxidase subunit delta</fullName>
    </submittedName>
</protein>
<dbReference type="RefSeq" id="WP_090026746.1">
    <property type="nucleotide sequence ID" value="NZ_FNEB01000001.1"/>
</dbReference>
<dbReference type="GO" id="GO:0046653">
    <property type="term" value="P:tetrahydrofolate metabolic process"/>
    <property type="evidence" value="ECO:0007669"/>
    <property type="project" value="InterPro"/>
</dbReference>
<dbReference type="OrthoDB" id="5420070at2"/>
<dbReference type="EMBL" id="FNEB01000001">
    <property type="protein sequence ID" value="SDI16711.1"/>
    <property type="molecule type" value="Genomic_DNA"/>
</dbReference>
<name>A0A1G8ID49_9RHOB</name>
<dbReference type="InterPro" id="IPR038561">
    <property type="entry name" value="SoxD_sf"/>
</dbReference>
<evidence type="ECO:0000313" key="1">
    <source>
        <dbReference type="EMBL" id="SDI16711.1"/>
    </source>
</evidence>
<dbReference type="AlphaFoldDB" id="A0A1G8ID49"/>
<sequence length="90" mass="9859">MRIPCPLCGSRDIREFDYMGHAQALDRPEPEAGAQAWDDYVHNRDNPAGPTRDLWFHGLGCGAWLVVDRDTVSHEITAAALARDVKGGAA</sequence>
<dbReference type="STRING" id="490829.SAMN05421850_101866"/>
<keyword evidence="2" id="KW-1185">Reference proteome</keyword>